<organism evidence="2 3">
    <name type="scientific">Sphagnum troendelagicum</name>
    <dbReference type="NCBI Taxonomy" id="128251"/>
    <lineage>
        <taxon>Eukaryota</taxon>
        <taxon>Viridiplantae</taxon>
        <taxon>Streptophyta</taxon>
        <taxon>Embryophyta</taxon>
        <taxon>Bryophyta</taxon>
        <taxon>Sphagnophytina</taxon>
        <taxon>Sphagnopsida</taxon>
        <taxon>Sphagnales</taxon>
        <taxon>Sphagnaceae</taxon>
        <taxon>Sphagnum</taxon>
    </lineage>
</organism>
<evidence type="ECO:0000313" key="2">
    <source>
        <dbReference type="EMBL" id="CAK9211580.1"/>
    </source>
</evidence>
<dbReference type="Proteomes" id="UP001497512">
    <property type="component" value="Chromosome 18"/>
</dbReference>
<dbReference type="PANTHER" id="PTHR34285:SF3">
    <property type="entry name" value="OS08G0510800 PROTEIN"/>
    <property type="match status" value="1"/>
</dbReference>
<feature type="region of interest" description="Disordered" evidence="1">
    <location>
        <begin position="433"/>
        <end position="456"/>
    </location>
</feature>
<dbReference type="EMBL" id="OZ019910">
    <property type="protein sequence ID" value="CAK9211580.1"/>
    <property type="molecule type" value="Genomic_DNA"/>
</dbReference>
<evidence type="ECO:0000256" key="1">
    <source>
        <dbReference type="SAM" id="MobiDB-lite"/>
    </source>
</evidence>
<proteinExistence type="predicted"/>
<protein>
    <submittedName>
        <fullName evidence="2">Uncharacterized protein</fullName>
    </submittedName>
</protein>
<feature type="compositionally biased region" description="Polar residues" evidence="1">
    <location>
        <begin position="142"/>
        <end position="152"/>
    </location>
</feature>
<keyword evidence="3" id="KW-1185">Reference proteome</keyword>
<feature type="compositionally biased region" description="Basic and acidic residues" evidence="1">
    <location>
        <begin position="441"/>
        <end position="456"/>
    </location>
</feature>
<name>A0ABP0U2X1_9BRYO</name>
<reference evidence="2" key="1">
    <citation type="submission" date="2024-02" db="EMBL/GenBank/DDBJ databases">
        <authorList>
            <consortium name="ELIXIR-Norway"/>
            <consortium name="Elixir Norway"/>
        </authorList>
    </citation>
    <scope>NUCLEOTIDE SEQUENCE</scope>
</reference>
<sequence length="456" mass="49777">MKASVKVRGEGKKPLIRAKLPITILGLPFVSAITAGNAEELALHVGAYLALGPSPSSSSSCSCKLSYRPNDEHRAFTLVLKTTGSGLGLGFCGSSASSPITIEDAASLSIAAEFNLSNSGNPSFFLRLKPRFGDLSFRKETCSSSPHSTGLSSIPVHKNKRLEDVDRASQASEDDNSSMVLISGEDLESHKDLALAAAAAEVIPPAQREENKGNDNNGGGGGWRRRMSRLQENAKSWNLFVRNVFPLGRNVVGLVQWGVRFPPTTNIFHSFGNQESSDSSVSVRSFLPVLVMDKISIESVNPLRRSLLAAEPRHWYAMEEAPSSSSKYGLMMEEEQEGLSSIEQSCQAEHIAAMCCSLQHQLHILHSQNQVLKKTMDNMRIDIVAQGKKNSSLMKKKNLPAGFLMMQEEEENMLQSQLFHDLNVKFNGSNPPLGEFKATSYHKDSEGKKESHGMKS</sequence>
<gene>
    <name evidence="2" type="ORF">CSSPTR1EN2_LOCUS10810</name>
</gene>
<feature type="region of interest" description="Disordered" evidence="1">
    <location>
        <begin position="139"/>
        <end position="178"/>
    </location>
</feature>
<accession>A0ABP0U2X1</accession>
<dbReference type="PANTHER" id="PTHR34285">
    <property type="entry name" value="OS08G0510800 PROTEIN"/>
    <property type="match status" value="1"/>
</dbReference>
<feature type="region of interest" description="Disordered" evidence="1">
    <location>
        <begin position="204"/>
        <end position="225"/>
    </location>
</feature>
<evidence type="ECO:0000313" key="3">
    <source>
        <dbReference type="Proteomes" id="UP001497512"/>
    </source>
</evidence>